<reference evidence="1 2" key="1">
    <citation type="submission" date="2016-10" db="EMBL/GenBank/DDBJ databases">
        <authorList>
            <person name="de Groot N.N."/>
        </authorList>
    </citation>
    <scope>NUCLEOTIDE SEQUENCE [LARGE SCALE GENOMIC DNA]</scope>
    <source>
        <strain evidence="1 2">DSM 28286</strain>
    </source>
</reference>
<protein>
    <submittedName>
        <fullName evidence="1">Predicted antitoxin, contains HTH domain</fullName>
    </submittedName>
</protein>
<dbReference type="RefSeq" id="WP_090663379.1">
    <property type="nucleotide sequence ID" value="NZ_FOXQ01000038.1"/>
</dbReference>
<dbReference type="AlphaFoldDB" id="A0A1I5ZJA1"/>
<evidence type="ECO:0000313" key="1">
    <source>
        <dbReference type="EMBL" id="SFQ56531.1"/>
    </source>
</evidence>
<dbReference type="InterPro" id="IPR005368">
    <property type="entry name" value="UPF0175"/>
</dbReference>
<name>A0A1I5ZJA1_9BACT</name>
<dbReference type="OrthoDB" id="1122111at2"/>
<proteinExistence type="predicted"/>
<gene>
    <name evidence="1" type="ORF">SAMN05444277_1383</name>
</gene>
<evidence type="ECO:0000313" key="2">
    <source>
        <dbReference type="Proteomes" id="UP000199031"/>
    </source>
</evidence>
<accession>A0A1I5ZJA1</accession>
<dbReference type="Pfam" id="PF03683">
    <property type="entry name" value="UPF0175"/>
    <property type="match status" value="1"/>
</dbReference>
<sequence length="80" mass="9091">MLIELDIKDKASEADIRKEIALILYEKEIYSLGKAAAFAGLSKDDFMKLMKTKGIYIKYSIEDVKLDLDNLQFVLNDSGK</sequence>
<organism evidence="1 2">
    <name type="scientific">Parafilimonas terrae</name>
    <dbReference type="NCBI Taxonomy" id="1465490"/>
    <lineage>
        <taxon>Bacteria</taxon>
        <taxon>Pseudomonadati</taxon>
        <taxon>Bacteroidota</taxon>
        <taxon>Chitinophagia</taxon>
        <taxon>Chitinophagales</taxon>
        <taxon>Chitinophagaceae</taxon>
        <taxon>Parafilimonas</taxon>
    </lineage>
</organism>
<keyword evidence="2" id="KW-1185">Reference proteome</keyword>
<dbReference type="STRING" id="1465490.SAMN05444277_1383"/>
<dbReference type="EMBL" id="FOXQ01000038">
    <property type="protein sequence ID" value="SFQ56531.1"/>
    <property type="molecule type" value="Genomic_DNA"/>
</dbReference>
<dbReference type="Proteomes" id="UP000199031">
    <property type="component" value="Unassembled WGS sequence"/>
</dbReference>